<dbReference type="InterPro" id="IPR008719">
    <property type="entry name" value="N2O_reductase_NosL"/>
</dbReference>
<proteinExistence type="predicted"/>
<dbReference type="Pfam" id="PF05573">
    <property type="entry name" value="NosL"/>
    <property type="match status" value="1"/>
</dbReference>
<dbReference type="PANTHER" id="PTHR41247:SF1">
    <property type="entry name" value="HTH-TYPE TRANSCRIPTIONAL REPRESSOR YCNK"/>
    <property type="match status" value="1"/>
</dbReference>
<protein>
    <recommendedName>
        <fullName evidence="2">Nitrous oxide reductase maturation protein, outer-membrane lipoprotein NosL</fullName>
    </recommendedName>
</protein>
<dbReference type="SUPFAM" id="SSF160387">
    <property type="entry name" value="NosL/MerB-like"/>
    <property type="match status" value="1"/>
</dbReference>
<evidence type="ECO:0008006" key="2">
    <source>
        <dbReference type="Google" id="ProtNLM"/>
    </source>
</evidence>
<dbReference type="Gene3D" id="3.30.70.2050">
    <property type="match status" value="1"/>
</dbReference>
<reference evidence="1" key="1">
    <citation type="submission" date="2018-06" db="EMBL/GenBank/DDBJ databases">
        <authorList>
            <person name="Zhirakovskaya E."/>
        </authorList>
    </citation>
    <scope>NUCLEOTIDE SEQUENCE</scope>
</reference>
<organism evidence="1">
    <name type="scientific">hydrothermal vent metagenome</name>
    <dbReference type="NCBI Taxonomy" id="652676"/>
    <lineage>
        <taxon>unclassified sequences</taxon>
        <taxon>metagenomes</taxon>
        <taxon>ecological metagenomes</taxon>
    </lineage>
</organism>
<dbReference type="AlphaFoldDB" id="A0A3B0TGL0"/>
<gene>
    <name evidence="1" type="ORF">MNBD_BACTEROID03-268</name>
</gene>
<evidence type="ECO:0000313" key="1">
    <source>
        <dbReference type="EMBL" id="VAW11299.1"/>
    </source>
</evidence>
<accession>A0A3B0TGL0</accession>
<dbReference type="EMBL" id="UOEL01000058">
    <property type="protein sequence ID" value="VAW11299.1"/>
    <property type="molecule type" value="Genomic_DNA"/>
</dbReference>
<sequence length="147" mass="16524">MKTRLSLIAITLSIFMFTSCKVEPKEIDYGGDHCHLCDMTVVDRGHAAQYVTKKGKAFTFDSVECLVRKINQENNEENMAFILVVDYENPGSLVNAKTATYLISEKIKSPMGANLSAFESKETATRFQNGNSGKLYTWQQIKEKLAK</sequence>
<dbReference type="PROSITE" id="PS51257">
    <property type="entry name" value="PROKAR_LIPOPROTEIN"/>
    <property type="match status" value="1"/>
</dbReference>
<dbReference type="PANTHER" id="PTHR41247">
    <property type="entry name" value="HTH-TYPE TRANSCRIPTIONAL REPRESSOR YCNK"/>
    <property type="match status" value="1"/>
</dbReference>
<name>A0A3B0TGL0_9ZZZZ</name>